<evidence type="ECO:0000256" key="7">
    <source>
        <dbReference type="ARBA" id="ARBA00016544"/>
    </source>
</evidence>
<feature type="coiled-coil region" evidence="21">
    <location>
        <begin position="40"/>
        <end position="71"/>
    </location>
</feature>
<feature type="domain" description="PEP-utilising enzyme mobile" evidence="22">
    <location>
        <begin position="152"/>
        <end position="224"/>
    </location>
</feature>
<dbReference type="Proteomes" id="UP000245921">
    <property type="component" value="Unassembled WGS sequence"/>
</dbReference>
<dbReference type="NCBIfam" id="TIGR01417">
    <property type="entry name" value="PTS_I_fam"/>
    <property type="match status" value="1"/>
</dbReference>
<organism evidence="25 26">
    <name type="scientific">Oceanotoga teriensis</name>
    <dbReference type="NCBI Taxonomy" id="515440"/>
    <lineage>
        <taxon>Bacteria</taxon>
        <taxon>Thermotogati</taxon>
        <taxon>Thermotogota</taxon>
        <taxon>Thermotogae</taxon>
        <taxon>Petrotogales</taxon>
        <taxon>Petrotogaceae</taxon>
        <taxon>Oceanotoga</taxon>
    </lineage>
</organism>
<dbReference type="GO" id="GO:0008965">
    <property type="term" value="F:phosphoenolpyruvate-protein phosphotransferase activity"/>
    <property type="evidence" value="ECO:0007669"/>
    <property type="project" value="UniProtKB-EC"/>
</dbReference>
<evidence type="ECO:0000256" key="4">
    <source>
        <dbReference type="ARBA" id="ARBA00004496"/>
    </source>
</evidence>
<evidence type="ECO:0000256" key="13">
    <source>
        <dbReference type="ARBA" id="ARBA00022723"/>
    </source>
</evidence>
<keyword evidence="14 17" id="KW-0418">Kinase</keyword>
<dbReference type="InterPro" id="IPR015813">
    <property type="entry name" value="Pyrv/PenolPyrv_kinase-like_dom"/>
</dbReference>
<feature type="binding site" evidence="19">
    <location>
        <position position="464"/>
    </location>
    <ligand>
        <name>phosphoenolpyruvate</name>
        <dbReference type="ChEBI" id="CHEBI:58702"/>
    </ligand>
</feature>
<dbReference type="InterPro" id="IPR036637">
    <property type="entry name" value="Phosphohistidine_dom_sf"/>
</dbReference>
<evidence type="ECO:0000256" key="12">
    <source>
        <dbReference type="ARBA" id="ARBA00022683"/>
    </source>
</evidence>
<dbReference type="PANTHER" id="PTHR46244:SF3">
    <property type="entry name" value="PHOSPHOENOLPYRUVATE-PROTEIN PHOSPHOTRANSFERASE"/>
    <property type="match status" value="1"/>
</dbReference>
<dbReference type="Gene3D" id="3.50.30.10">
    <property type="entry name" value="Phosphohistidine domain"/>
    <property type="match status" value="1"/>
</dbReference>
<evidence type="ECO:0000313" key="26">
    <source>
        <dbReference type="Proteomes" id="UP000245921"/>
    </source>
</evidence>
<dbReference type="PRINTS" id="PR01736">
    <property type="entry name" value="PHPHTRNFRASE"/>
</dbReference>
<dbReference type="SUPFAM" id="SSF51621">
    <property type="entry name" value="Phosphoenolpyruvate/pyruvate domain"/>
    <property type="match status" value="1"/>
</dbReference>
<evidence type="ECO:0000256" key="16">
    <source>
        <dbReference type="ARBA" id="ARBA00033235"/>
    </source>
</evidence>
<dbReference type="InterPro" id="IPR008731">
    <property type="entry name" value="PTS_EIN"/>
</dbReference>
<feature type="binding site" evidence="19">
    <location>
        <begin position="453"/>
        <end position="454"/>
    </location>
    <ligand>
        <name>phosphoenolpyruvate</name>
        <dbReference type="ChEBI" id="CHEBI:58702"/>
    </ligand>
</feature>
<keyword evidence="21" id="KW-0175">Coiled coil</keyword>
<dbReference type="InterPro" id="IPR000121">
    <property type="entry name" value="PEP_util_C"/>
</dbReference>
<comment type="catalytic activity">
    <reaction evidence="1 17">
        <text>L-histidyl-[protein] + phosphoenolpyruvate = N(pros)-phospho-L-histidyl-[protein] + pyruvate</text>
        <dbReference type="Rhea" id="RHEA:23880"/>
        <dbReference type="Rhea" id="RHEA-COMP:9745"/>
        <dbReference type="Rhea" id="RHEA-COMP:9746"/>
        <dbReference type="ChEBI" id="CHEBI:15361"/>
        <dbReference type="ChEBI" id="CHEBI:29979"/>
        <dbReference type="ChEBI" id="CHEBI:58702"/>
        <dbReference type="ChEBI" id="CHEBI:64837"/>
        <dbReference type="EC" id="2.7.3.9"/>
    </reaction>
</comment>
<dbReference type="Gene3D" id="1.10.274.10">
    <property type="entry name" value="PtsI, HPr-binding domain"/>
    <property type="match status" value="1"/>
</dbReference>
<feature type="binding site" evidence="19">
    <location>
        <position position="295"/>
    </location>
    <ligand>
        <name>phosphoenolpyruvate</name>
        <dbReference type="ChEBI" id="CHEBI:58702"/>
    </ligand>
</feature>
<dbReference type="InterPro" id="IPR036618">
    <property type="entry name" value="PtsI_HPr-bd_sf"/>
</dbReference>
<dbReference type="GO" id="GO:0005737">
    <property type="term" value="C:cytoplasm"/>
    <property type="evidence" value="ECO:0007669"/>
    <property type="project" value="UniProtKB-SubCell"/>
</dbReference>
<evidence type="ECO:0000256" key="6">
    <source>
        <dbReference type="ARBA" id="ARBA00012232"/>
    </source>
</evidence>
<dbReference type="PIRSF" id="PIRSF000732">
    <property type="entry name" value="PTS_enzyme_I"/>
    <property type="match status" value="1"/>
</dbReference>
<comment type="function">
    <text evidence="3 17">General (non sugar-specific) component of the phosphoenolpyruvate-dependent sugar phosphotransferase system (sugar PTS). This major carbohydrate active-transport system catalyzes the phosphorylation of incoming sugar substrates concomitantly with their translocation across the cell membrane. Enzyme I transfers the phosphoryl group from phosphoenolpyruvate (PEP) to the phosphoryl carrier protein (HPr).</text>
</comment>
<evidence type="ECO:0000259" key="22">
    <source>
        <dbReference type="Pfam" id="PF00391"/>
    </source>
</evidence>
<dbReference type="RefSeq" id="WP_109604172.1">
    <property type="nucleotide sequence ID" value="NZ_QGGI01000004.1"/>
</dbReference>
<evidence type="ECO:0000313" key="25">
    <source>
        <dbReference type="EMBL" id="PWJ95634.1"/>
    </source>
</evidence>
<protein>
    <recommendedName>
        <fullName evidence="7 17">Phosphoenolpyruvate-protein phosphotransferase</fullName>
        <ecNumber evidence="6 17">2.7.3.9</ecNumber>
    </recommendedName>
    <alternativeName>
        <fullName evidence="16 17">Phosphotransferase system, enzyme I</fullName>
    </alternativeName>
</protein>
<dbReference type="PANTHER" id="PTHR46244">
    <property type="entry name" value="PHOSPHOENOLPYRUVATE-PROTEIN PHOSPHOTRANSFERASE"/>
    <property type="match status" value="1"/>
</dbReference>
<dbReference type="AlphaFoldDB" id="A0AA45HJ44"/>
<keyword evidence="15 17" id="KW-0460">Magnesium</keyword>
<evidence type="ECO:0000256" key="15">
    <source>
        <dbReference type="ARBA" id="ARBA00022842"/>
    </source>
</evidence>
<evidence type="ECO:0000256" key="8">
    <source>
        <dbReference type="ARBA" id="ARBA00022448"/>
    </source>
</evidence>
<evidence type="ECO:0000256" key="19">
    <source>
        <dbReference type="PIRSR" id="PIRSR000732-2"/>
    </source>
</evidence>
<evidence type="ECO:0000256" key="18">
    <source>
        <dbReference type="PIRSR" id="PIRSR000732-1"/>
    </source>
</evidence>
<keyword evidence="13 17" id="KW-0479">Metal-binding</keyword>
<dbReference type="InterPro" id="IPR006318">
    <property type="entry name" value="PTS_EI-like"/>
</dbReference>
<evidence type="ECO:0000256" key="9">
    <source>
        <dbReference type="ARBA" id="ARBA00022490"/>
    </source>
</evidence>
<dbReference type="SUPFAM" id="SSF52009">
    <property type="entry name" value="Phosphohistidine domain"/>
    <property type="match status" value="1"/>
</dbReference>
<comment type="caution">
    <text evidence="25">The sequence shown here is derived from an EMBL/GenBank/DDBJ whole genome shotgun (WGS) entry which is preliminary data.</text>
</comment>
<evidence type="ECO:0000256" key="20">
    <source>
        <dbReference type="PIRSR" id="PIRSR000732-3"/>
    </source>
</evidence>
<reference evidence="25 26" key="1">
    <citation type="submission" date="2018-05" db="EMBL/GenBank/DDBJ databases">
        <title>Genomic Encyclopedia of Type Strains, Phase IV (KMG-IV): sequencing the most valuable type-strain genomes for metagenomic binning, comparative biology and taxonomic classification.</title>
        <authorList>
            <person name="Goeker M."/>
        </authorList>
    </citation>
    <scope>NUCLEOTIDE SEQUENCE [LARGE SCALE GENOMIC DNA]</scope>
    <source>
        <strain evidence="25 26">DSM 24906</strain>
    </source>
</reference>
<dbReference type="Gene3D" id="3.20.20.60">
    <property type="entry name" value="Phosphoenolpyruvate-binding domains"/>
    <property type="match status" value="1"/>
</dbReference>
<feature type="domain" description="PEP-utilising enzyme C-terminal" evidence="23">
    <location>
        <begin position="250"/>
        <end position="538"/>
    </location>
</feature>
<evidence type="ECO:0000259" key="24">
    <source>
        <dbReference type="Pfam" id="PF05524"/>
    </source>
</evidence>
<evidence type="ECO:0000256" key="2">
    <source>
        <dbReference type="ARBA" id="ARBA00001946"/>
    </source>
</evidence>
<keyword evidence="26" id="KW-1185">Reference proteome</keyword>
<feature type="domain" description="Phosphotransferase system enzyme I N-terminal" evidence="24">
    <location>
        <begin position="5"/>
        <end position="125"/>
    </location>
</feature>
<accession>A0AA45HJ44</accession>
<evidence type="ECO:0000256" key="5">
    <source>
        <dbReference type="ARBA" id="ARBA00007837"/>
    </source>
</evidence>
<dbReference type="Pfam" id="PF00391">
    <property type="entry name" value="PEP-utilizers"/>
    <property type="match status" value="1"/>
</dbReference>
<keyword evidence="9 17" id="KW-0963">Cytoplasm</keyword>
<keyword evidence="10 17" id="KW-0762">Sugar transport</keyword>
<feature type="binding site" evidence="20">
    <location>
        <position position="454"/>
    </location>
    <ligand>
        <name>Mg(2+)</name>
        <dbReference type="ChEBI" id="CHEBI:18420"/>
    </ligand>
</feature>
<dbReference type="InterPro" id="IPR050499">
    <property type="entry name" value="PEP-utilizing_PTS_enzyme"/>
</dbReference>
<dbReference type="Pfam" id="PF02896">
    <property type="entry name" value="PEP-utilizers_C"/>
    <property type="match status" value="1"/>
</dbReference>
<dbReference type="EC" id="2.7.3.9" evidence="6 17"/>
<evidence type="ECO:0000256" key="3">
    <source>
        <dbReference type="ARBA" id="ARBA00002728"/>
    </source>
</evidence>
<evidence type="ECO:0000256" key="21">
    <source>
        <dbReference type="SAM" id="Coils"/>
    </source>
</evidence>
<dbReference type="GO" id="GO:0016301">
    <property type="term" value="F:kinase activity"/>
    <property type="evidence" value="ECO:0007669"/>
    <property type="project" value="UniProtKB-KW"/>
</dbReference>
<evidence type="ECO:0000259" key="23">
    <source>
        <dbReference type="Pfam" id="PF02896"/>
    </source>
</evidence>
<dbReference type="SUPFAM" id="SSF47831">
    <property type="entry name" value="Enzyme I of the PEP:sugar phosphotransferase system HPr-binding (sub)domain"/>
    <property type="match status" value="1"/>
</dbReference>
<evidence type="ECO:0000256" key="11">
    <source>
        <dbReference type="ARBA" id="ARBA00022679"/>
    </source>
</evidence>
<evidence type="ECO:0000256" key="17">
    <source>
        <dbReference type="PIRNR" id="PIRNR000732"/>
    </source>
</evidence>
<feature type="binding site" evidence="19">
    <location>
        <position position="331"/>
    </location>
    <ligand>
        <name>phosphoenolpyruvate</name>
        <dbReference type="ChEBI" id="CHEBI:58702"/>
    </ligand>
</feature>
<feature type="binding site" evidence="20">
    <location>
        <position position="430"/>
    </location>
    <ligand>
        <name>Mg(2+)</name>
        <dbReference type="ChEBI" id="CHEBI:18420"/>
    </ligand>
</feature>
<feature type="active site" description="Proton donor" evidence="18">
    <location>
        <position position="501"/>
    </location>
</feature>
<name>A0AA45HJ44_9BACT</name>
<keyword evidence="8 17" id="KW-0813">Transport</keyword>
<dbReference type="Pfam" id="PF05524">
    <property type="entry name" value="PEP-utilisers_N"/>
    <property type="match status" value="1"/>
</dbReference>
<comment type="cofactor">
    <cofactor evidence="2 17 20">
        <name>Mg(2+)</name>
        <dbReference type="ChEBI" id="CHEBI:18420"/>
    </cofactor>
</comment>
<feature type="active site" description="Tele-phosphohistidine intermediate" evidence="18">
    <location>
        <position position="188"/>
    </location>
</feature>
<dbReference type="GO" id="GO:0046872">
    <property type="term" value="F:metal ion binding"/>
    <property type="evidence" value="ECO:0007669"/>
    <property type="project" value="UniProtKB-KW"/>
</dbReference>
<evidence type="ECO:0000256" key="14">
    <source>
        <dbReference type="ARBA" id="ARBA00022777"/>
    </source>
</evidence>
<evidence type="ECO:0000256" key="1">
    <source>
        <dbReference type="ARBA" id="ARBA00000683"/>
    </source>
</evidence>
<sequence length="565" mass="64226">MLNLKGLGVSEGIAISKSFIYKKTEIIIEKKNISNTDEEIKRFEKSVDISKKQLDELYEKTKKDIGEDEAEIFSAHKMFLNDPEFISNIKEQINTGINSEFAIKTVRDILIQNFSLIDDEYIKERIVDIQDVSDRMLRNLLGIKDPNLSNISEDCIIIAYDLTPSDTASMNKDKVKGFVTQVGGKTSHTSIIAKTMGIPAVVGIDSIFEKIDDNVEIIVDGDSGDVFVNPDDRTISEYSLILKDFLREKEELKKYINKKTITKDGESFKVFANIANHKDVEFVLENDAEGVGLFRTEFIYMDRNSLPEEDEQFKIYKKVLESMQNKPVIIRTLDIGGDKEVNYLNLPKEMNPFMGYRAIRICLDRKDIFKTQLRALLRASIYGKLEIMFPMISSVEELFEAKKILEEVKNELKDEQIKFSEDIKVGMMIEVPSAAILSDIFAKHVDFFSIGTNDLIQYFTAVDRTNDKVQSLYDPYNPAIIRILNTIISNAHKNNISVGMCGELASDPSFTRLLCGFGLNEFSVNPASVLKTRKNICESNNSENIKLAKDILNYESSDPIQRLLS</sequence>
<keyword evidence="12 17" id="KW-0598">Phosphotransferase system</keyword>
<gene>
    <name evidence="25" type="ORF">C7380_10448</name>
</gene>
<comment type="subcellular location">
    <subcellularLocation>
        <location evidence="4 17">Cytoplasm</location>
    </subcellularLocation>
</comment>
<dbReference type="EMBL" id="QGGI01000004">
    <property type="protein sequence ID" value="PWJ95634.1"/>
    <property type="molecule type" value="Genomic_DNA"/>
</dbReference>
<proteinExistence type="inferred from homology"/>
<evidence type="ECO:0000256" key="10">
    <source>
        <dbReference type="ARBA" id="ARBA00022597"/>
    </source>
</evidence>
<dbReference type="GO" id="GO:0009401">
    <property type="term" value="P:phosphoenolpyruvate-dependent sugar phosphotransferase system"/>
    <property type="evidence" value="ECO:0007669"/>
    <property type="project" value="UniProtKB-KW"/>
</dbReference>
<comment type="similarity">
    <text evidence="5 17">Belongs to the PEP-utilizing enzyme family.</text>
</comment>
<keyword evidence="11 17" id="KW-0808">Transferase</keyword>
<dbReference type="InterPro" id="IPR008279">
    <property type="entry name" value="PEP-util_enz_mobile_dom"/>
</dbReference>
<dbReference type="InterPro" id="IPR024692">
    <property type="entry name" value="PTS_EI"/>
</dbReference>
<dbReference type="InterPro" id="IPR040442">
    <property type="entry name" value="Pyrv_kinase-like_dom_sf"/>
</dbReference>